<dbReference type="InterPro" id="IPR021851">
    <property type="entry name" value="DUF3455"/>
</dbReference>
<evidence type="ECO:0008006" key="4">
    <source>
        <dbReference type="Google" id="ProtNLM"/>
    </source>
</evidence>
<dbReference type="OrthoDB" id="1859733at2759"/>
<keyword evidence="1" id="KW-0732">Signal</keyword>
<gene>
    <name evidence="2" type="ORF">CPB83DRAFT_859261</name>
</gene>
<evidence type="ECO:0000313" key="3">
    <source>
        <dbReference type="Proteomes" id="UP000807306"/>
    </source>
</evidence>
<dbReference type="EMBL" id="MU157882">
    <property type="protein sequence ID" value="KAF9525590.1"/>
    <property type="molecule type" value="Genomic_DNA"/>
</dbReference>
<evidence type="ECO:0000256" key="1">
    <source>
        <dbReference type="SAM" id="SignalP"/>
    </source>
</evidence>
<proteinExistence type="predicted"/>
<comment type="caution">
    <text evidence="2">The sequence shown here is derived from an EMBL/GenBank/DDBJ whole genome shotgun (WGS) entry which is preliminary data.</text>
</comment>
<keyword evidence="3" id="KW-1185">Reference proteome</keyword>
<evidence type="ECO:0000313" key="2">
    <source>
        <dbReference type="EMBL" id="KAF9525590.1"/>
    </source>
</evidence>
<reference evidence="2" key="1">
    <citation type="submission" date="2020-11" db="EMBL/GenBank/DDBJ databases">
        <authorList>
            <consortium name="DOE Joint Genome Institute"/>
            <person name="Ahrendt S."/>
            <person name="Riley R."/>
            <person name="Andreopoulos W."/>
            <person name="Labutti K."/>
            <person name="Pangilinan J."/>
            <person name="Ruiz-Duenas F.J."/>
            <person name="Barrasa J.M."/>
            <person name="Sanchez-Garcia M."/>
            <person name="Camarero S."/>
            <person name="Miyauchi S."/>
            <person name="Serrano A."/>
            <person name="Linde D."/>
            <person name="Babiker R."/>
            <person name="Drula E."/>
            <person name="Ayuso-Fernandez I."/>
            <person name="Pacheco R."/>
            <person name="Padilla G."/>
            <person name="Ferreira P."/>
            <person name="Barriuso J."/>
            <person name="Kellner H."/>
            <person name="Castanera R."/>
            <person name="Alfaro M."/>
            <person name="Ramirez L."/>
            <person name="Pisabarro A.G."/>
            <person name="Kuo A."/>
            <person name="Tritt A."/>
            <person name="Lipzen A."/>
            <person name="He G."/>
            <person name="Yan M."/>
            <person name="Ng V."/>
            <person name="Cullen D."/>
            <person name="Martin F."/>
            <person name="Rosso M.-N."/>
            <person name="Henrissat B."/>
            <person name="Hibbett D."/>
            <person name="Martinez A.T."/>
            <person name="Grigoriev I.V."/>
        </authorList>
    </citation>
    <scope>NUCLEOTIDE SEQUENCE</scope>
    <source>
        <strain evidence="2">CBS 506.95</strain>
    </source>
</reference>
<dbReference type="PANTHER" id="PTHR35567:SF1">
    <property type="entry name" value="CONSERVED FUNGAL PROTEIN (AFU_ORTHOLOGUE AFUA_1G14230)"/>
    <property type="match status" value="1"/>
</dbReference>
<dbReference type="PANTHER" id="PTHR35567">
    <property type="entry name" value="MALATE DEHYDROGENASE (AFU_ORTHOLOGUE AFUA_2G13800)"/>
    <property type="match status" value="1"/>
</dbReference>
<dbReference type="Pfam" id="PF11937">
    <property type="entry name" value="DUF3455"/>
    <property type="match status" value="1"/>
</dbReference>
<name>A0A9P6JMC1_9AGAR</name>
<dbReference type="AlphaFoldDB" id="A0A9P6JMC1"/>
<feature type="signal peptide" evidence="1">
    <location>
        <begin position="1"/>
        <end position="21"/>
    </location>
</feature>
<accession>A0A9P6JMC1</accession>
<dbReference type="Proteomes" id="UP000807306">
    <property type="component" value="Unassembled WGS sequence"/>
</dbReference>
<organism evidence="2 3">
    <name type="scientific">Crepidotus variabilis</name>
    <dbReference type="NCBI Taxonomy" id="179855"/>
    <lineage>
        <taxon>Eukaryota</taxon>
        <taxon>Fungi</taxon>
        <taxon>Dikarya</taxon>
        <taxon>Basidiomycota</taxon>
        <taxon>Agaricomycotina</taxon>
        <taxon>Agaricomycetes</taxon>
        <taxon>Agaricomycetidae</taxon>
        <taxon>Agaricales</taxon>
        <taxon>Agaricineae</taxon>
        <taxon>Crepidotaceae</taxon>
        <taxon>Crepidotus</taxon>
    </lineage>
</organism>
<sequence>MLSIRSLISAACVLPFVCVSANNGQPSYGGSNCDVSKATISGLPASLAQNSSSPLSPSFIAVALGTQNYTCSAAGNYTNIGAVAELFDISCFYGQKLFDESQDIAIQAWKYAPSGMTPAEFVKQAHVSQWVFGQHFYVPNPNGGNTTNPEWNFVSGNRFNGNPDAYVIAARLASAAAPTGSQDIDWVHLKNVKGSAAQEVYRTDTRLGQPPASCTPGSAPIQVRYSSKYYFLGSTLQ</sequence>
<protein>
    <recommendedName>
        <fullName evidence="4">Malate dehydrogenase</fullName>
    </recommendedName>
</protein>
<feature type="chain" id="PRO_5040515163" description="Malate dehydrogenase" evidence="1">
    <location>
        <begin position="22"/>
        <end position="237"/>
    </location>
</feature>